<organism evidence="1 2">
    <name type="scientific">Pontibacter saemangeumensis</name>
    <dbReference type="NCBI Taxonomy" id="1084525"/>
    <lineage>
        <taxon>Bacteria</taxon>
        <taxon>Pseudomonadati</taxon>
        <taxon>Bacteroidota</taxon>
        <taxon>Cytophagia</taxon>
        <taxon>Cytophagales</taxon>
        <taxon>Hymenobacteraceae</taxon>
        <taxon>Pontibacter</taxon>
    </lineage>
</organism>
<gene>
    <name evidence="1" type="ORF">GCM10023188_33960</name>
</gene>
<keyword evidence="2" id="KW-1185">Reference proteome</keyword>
<evidence type="ECO:0000313" key="1">
    <source>
        <dbReference type="EMBL" id="GAA4438490.1"/>
    </source>
</evidence>
<accession>A0ABP8LXU6</accession>
<sequence>MLLAAPGKASRQRLQVKQLHRVGKAGINAALIPEEQVKIVKTDKGGVAQQARQEVRPPAKLTCGATCTHR</sequence>
<dbReference type="EMBL" id="BAABHC010000016">
    <property type="protein sequence ID" value="GAA4438490.1"/>
    <property type="molecule type" value="Genomic_DNA"/>
</dbReference>
<comment type="caution">
    <text evidence="1">The sequence shown here is derived from an EMBL/GenBank/DDBJ whole genome shotgun (WGS) entry which is preliminary data.</text>
</comment>
<reference evidence="2" key="1">
    <citation type="journal article" date="2019" name="Int. J. Syst. Evol. Microbiol.">
        <title>The Global Catalogue of Microorganisms (GCM) 10K type strain sequencing project: providing services to taxonomists for standard genome sequencing and annotation.</title>
        <authorList>
            <consortium name="The Broad Institute Genomics Platform"/>
            <consortium name="The Broad Institute Genome Sequencing Center for Infectious Disease"/>
            <person name="Wu L."/>
            <person name="Ma J."/>
        </authorList>
    </citation>
    <scope>NUCLEOTIDE SEQUENCE [LARGE SCALE GENOMIC DNA]</scope>
    <source>
        <strain evidence="2">JCM 17926</strain>
    </source>
</reference>
<proteinExistence type="predicted"/>
<evidence type="ECO:0000313" key="2">
    <source>
        <dbReference type="Proteomes" id="UP001500552"/>
    </source>
</evidence>
<protein>
    <submittedName>
        <fullName evidence="1">Uncharacterized protein</fullName>
    </submittedName>
</protein>
<dbReference type="Proteomes" id="UP001500552">
    <property type="component" value="Unassembled WGS sequence"/>
</dbReference>
<name>A0ABP8LXU6_9BACT</name>